<dbReference type="Pfam" id="PF12532">
    <property type="entry name" value="DUF3732"/>
    <property type="match status" value="1"/>
</dbReference>
<evidence type="ECO:0008006" key="4">
    <source>
        <dbReference type="Google" id="ProtNLM"/>
    </source>
</evidence>
<evidence type="ECO:0000313" key="2">
    <source>
        <dbReference type="EMBL" id="ARS35814.1"/>
    </source>
</evidence>
<dbReference type="OrthoDB" id="103556at2"/>
<dbReference type="RefSeq" id="WP_119570440.1">
    <property type="nucleotide sequence ID" value="NZ_CP021235.1"/>
</dbReference>
<dbReference type="InterPro" id="IPR027417">
    <property type="entry name" value="P-loop_NTPase"/>
</dbReference>
<organism evidence="2 3">
    <name type="scientific">Pontibacter actiniarum</name>
    <dbReference type="NCBI Taxonomy" id="323450"/>
    <lineage>
        <taxon>Bacteria</taxon>
        <taxon>Pseudomonadati</taxon>
        <taxon>Bacteroidota</taxon>
        <taxon>Cytophagia</taxon>
        <taxon>Cytophagales</taxon>
        <taxon>Hymenobacteraceae</taxon>
        <taxon>Pontibacter</taxon>
    </lineage>
</organism>
<evidence type="ECO:0000256" key="1">
    <source>
        <dbReference type="SAM" id="Coils"/>
    </source>
</evidence>
<dbReference type="InterPro" id="IPR022205">
    <property type="entry name" value="DUF3732"/>
</dbReference>
<accession>A0A1X9YSL7</accession>
<dbReference type="KEGG" id="pact:CA264_10370"/>
<name>A0A1X9YSL7_9BACT</name>
<dbReference type="STRING" id="709015.GCA_000472485_02091"/>
<gene>
    <name evidence="2" type="ORF">CA264_10370</name>
</gene>
<dbReference type="Gene3D" id="3.40.50.300">
    <property type="entry name" value="P-loop containing nucleotide triphosphate hydrolases"/>
    <property type="match status" value="1"/>
</dbReference>
<dbReference type="AlphaFoldDB" id="A0A1X9YSL7"/>
<feature type="coiled-coil region" evidence="1">
    <location>
        <begin position="200"/>
        <end position="227"/>
    </location>
</feature>
<keyword evidence="1" id="KW-0175">Coiled coil</keyword>
<reference evidence="3" key="1">
    <citation type="submission" date="2017-05" db="EMBL/GenBank/DDBJ databases">
        <authorList>
            <person name="Ray J."/>
            <person name="Price M."/>
            <person name="Deutschbauer A."/>
        </authorList>
    </citation>
    <scope>NUCLEOTIDE SEQUENCE [LARGE SCALE GENOMIC DNA]</scope>
    <source>
        <strain evidence="3">DSM 19842</strain>
    </source>
</reference>
<evidence type="ECO:0000313" key="3">
    <source>
        <dbReference type="Proteomes" id="UP000266292"/>
    </source>
</evidence>
<sequence>MDFKITKIILYPKNTSLRRREIVFDTSKVNVLVGDSQTGKSAVIPIIDYCLGSGKCFIPVGPIRDYTEWFAIHVQSGNTQLFLARREPRDQAQTGDMYFDEGAEISIPEVISAKNRNTTQVVNRLNQLAKLPSLDFSDDDADKKPYEGRPSFKDFLAFCFQPQHIVANPYTLFYKADTLEHRLKLQTIFPLALGAITNSSLELKKRIKALEDNLKIKKRELEERLKVLKAWEVEIRTNYVAALEFGLLNDAPLPSEDWKLQDYVRYLKNIPENLRKTSFHKVDVGATNQVLNYISRLRKNEDEIILDIQSRREKLEVMKHFNYTSSSFKKAFQTQQVRLEVVNSGWLSNNLQQEHDCPFCGANSDSAKLEISKLVEVAKVIETKTEKLDKSKSLLDKEVTVLEKQVTELENQLNRVRKELSQLSKEYSKLEDYNQKIQNVFRYVGRIEQNLINLKETEVDGSLKEAIGKIELELSILSKRYSTTSVNNKLQVALKTISNNIINYKKILKVENYSNPTELHLNELTLKISSKSGREDYLWEIGSGSNWMGYHLSALLALHDFFLTLNQDNYVPSFMVFDQPSQAYFPETIKSNKTDKNEDTEQLFRSSDDYERVKSIFKAFSKFNKDNSNKAQIIVLEHADREIWGDIENMHYVGNERWTKNNALIPQEWIE</sequence>
<keyword evidence="3" id="KW-1185">Reference proteome</keyword>
<dbReference type="Proteomes" id="UP000266292">
    <property type="component" value="Chromosome"/>
</dbReference>
<dbReference type="EMBL" id="CP021235">
    <property type="protein sequence ID" value="ARS35814.1"/>
    <property type="molecule type" value="Genomic_DNA"/>
</dbReference>
<protein>
    <recommendedName>
        <fullName evidence="4">DUF3732 domain-containing protein</fullName>
    </recommendedName>
</protein>
<proteinExistence type="predicted"/>
<feature type="coiled-coil region" evidence="1">
    <location>
        <begin position="392"/>
        <end position="440"/>
    </location>
</feature>